<name>A0A2A6CXT2_PRIPA</name>
<protein>
    <submittedName>
        <fullName evidence="5">Uncharacterized protein</fullName>
    </submittedName>
</protein>
<dbReference type="InterPro" id="IPR038479">
    <property type="entry name" value="Transthyretin-like_sf"/>
</dbReference>
<dbReference type="Proteomes" id="UP000005239">
    <property type="component" value="Unassembled WGS sequence"/>
</dbReference>
<dbReference type="GO" id="GO:0005576">
    <property type="term" value="C:extracellular region"/>
    <property type="evidence" value="ECO:0007669"/>
    <property type="project" value="UniProtKB-SubCell"/>
</dbReference>
<accession>A0A8R1UQD5</accession>
<keyword evidence="6" id="KW-1185">Reference proteome</keyword>
<keyword evidence="4" id="KW-0732">Signal</keyword>
<sequence>MKLALLISMVAADMKLGLLITVLISGCLSGVTIDFKVHGNLTCPERFKYTVSLWEEDKSDDDFITSYTGDSNGVANFKVEGEAHDGWFESHVEPYMIVEHTCGTTVSKYTCVCHKWAPTGSTIDEAVNIDLMNTTHAYCEECEDAKIQREKDSKKFEEI</sequence>
<evidence type="ECO:0000256" key="3">
    <source>
        <dbReference type="ARBA" id="ARBA00022525"/>
    </source>
</evidence>
<dbReference type="Pfam" id="PF01060">
    <property type="entry name" value="TTR-52"/>
    <property type="match status" value="1"/>
</dbReference>
<comment type="similarity">
    <text evidence="2">Belongs to the nematode transthyretin-like family.</text>
</comment>
<reference evidence="5" key="2">
    <citation type="submission" date="2022-06" db="UniProtKB">
        <authorList>
            <consortium name="EnsemblMetazoa"/>
        </authorList>
    </citation>
    <scope>IDENTIFICATION</scope>
    <source>
        <strain evidence="5">PS312</strain>
    </source>
</reference>
<evidence type="ECO:0000256" key="2">
    <source>
        <dbReference type="ARBA" id="ARBA00010112"/>
    </source>
</evidence>
<accession>A0A2A6CXT2</accession>
<comment type="subcellular location">
    <subcellularLocation>
        <location evidence="1">Secreted</location>
    </subcellularLocation>
</comment>
<keyword evidence="3" id="KW-0964">Secreted</keyword>
<dbReference type="InterPro" id="IPR001534">
    <property type="entry name" value="Transthyretin-like"/>
</dbReference>
<reference evidence="6" key="1">
    <citation type="journal article" date="2008" name="Nat. Genet.">
        <title>The Pristionchus pacificus genome provides a unique perspective on nematode lifestyle and parasitism.</title>
        <authorList>
            <person name="Dieterich C."/>
            <person name="Clifton S.W."/>
            <person name="Schuster L.N."/>
            <person name="Chinwalla A."/>
            <person name="Delehaunty K."/>
            <person name="Dinkelacker I."/>
            <person name="Fulton L."/>
            <person name="Fulton R."/>
            <person name="Godfrey J."/>
            <person name="Minx P."/>
            <person name="Mitreva M."/>
            <person name="Roeseler W."/>
            <person name="Tian H."/>
            <person name="Witte H."/>
            <person name="Yang S.P."/>
            <person name="Wilson R.K."/>
            <person name="Sommer R.J."/>
        </authorList>
    </citation>
    <scope>NUCLEOTIDE SEQUENCE [LARGE SCALE GENOMIC DNA]</scope>
    <source>
        <strain evidence="6">PS312</strain>
    </source>
</reference>
<dbReference type="EnsemblMetazoa" id="PPA36534.1">
    <property type="protein sequence ID" value="PPA36534.1"/>
    <property type="gene ID" value="WBGene00274903"/>
</dbReference>
<organism evidence="5 6">
    <name type="scientific">Pristionchus pacificus</name>
    <name type="common">Parasitic nematode worm</name>
    <dbReference type="NCBI Taxonomy" id="54126"/>
    <lineage>
        <taxon>Eukaryota</taxon>
        <taxon>Metazoa</taxon>
        <taxon>Ecdysozoa</taxon>
        <taxon>Nematoda</taxon>
        <taxon>Chromadorea</taxon>
        <taxon>Rhabditida</taxon>
        <taxon>Rhabditina</taxon>
        <taxon>Diplogasteromorpha</taxon>
        <taxon>Diplogasteroidea</taxon>
        <taxon>Neodiplogasteridae</taxon>
        <taxon>Pristionchus</taxon>
    </lineage>
</organism>
<evidence type="ECO:0000313" key="6">
    <source>
        <dbReference type="Proteomes" id="UP000005239"/>
    </source>
</evidence>
<proteinExistence type="inferred from homology"/>
<gene>
    <name evidence="5" type="primary">WBGene00274903</name>
</gene>
<dbReference type="PANTHER" id="PTHR21479:SF22">
    <property type="entry name" value="PROTEIN CBG07241"/>
    <property type="match status" value="1"/>
</dbReference>
<dbReference type="PROSITE" id="PS51257">
    <property type="entry name" value="PROKAR_LIPOPROTEIN"/>
    <property type="match status" value="1"/>
</dbReference>
<evidence type="ECO:0000256" key="1">
    <source>
        <dbReference type="ARBA" id="ARBA00004613"/>
    </source>
</evidence>
<dbReference type="Gene3D" id="2.60.40.3330">
    <property type="match status" value="1"/>
</dbReference>
<dbReference type="GO" id="GO:0009986">
    <property type="term" value="C:cell surface"/>
    <property type="evidence" value="ECO:0007669"/>
    <property type="project" value="InterPro"/>
</dbReference>
<evidence type="ECO:0000256" key="4">
    <source>
        <dbReference type="ARBA" id="ARBA00022729"/>
    </source>
</evidence>
<dbReference type="PANTHER" id="PTHR21479">
    <property type="match status" value="1"/>
</dbReference>
<evidence type="ECO:0000313" key="5">
    <source>
        <dbReference type="EnsemblMetazoa" id="PPA36534.1"/>
    </source>
</evidence>
<dbReference type="AlphaFoldDB" id="A0A2A6CXT2"/>